<protein>
    <recommendedName>
        <fullName evidence="3">AMP-dependent synthetase/ligase domain-containing protein</fullName>
    </recommendedName>
</protein>
<gene>
    <name evidence="1" type="ORF">BGC07_03740</name>
</gene>
<evidence type="ECO:0000313" key="2">
    <source>
        <dbReference type="Proteomes" id="UP000094329"/>
    </source>
</evidence>
<organism evidence="1 2">
    <name type="scientific">Piscirickettsia litoralis</name>
    <dbReference type="NCBI Taxonomy" id="1891921"/>
    <lineage>
        <taxon>Bacteria</taxon>
        <taxon>Pseudomonadati</taxon>
        <taxon>Pseudomonadota</taxon>
        <taxon>Gammaproteobacteria</taxon>
        <taxon>Thiotrichales</taxon>
        <taxon>Piscirickettsiaceae</taxon>
        <taxon>Piscirickettsia</taxon>
    </lineage>
</organism>
<reference evidence="1 2" key="1">
    <citation type="submission" date="2016-08" db="EMBL/GenBank/DDBJ databases">
        <title>Draft genome sequence of Candidatus Piscirickettsia litoralis, from seawater.</title>
        <authorList>
            <person name="Wan X."/>
            <person name="Lee A.J."/>
            <person name="Hou S."/>
            <person name="Donachie S.P."/>
        </authorList>
    </citation>
    <scope>NUCLEOTIDE SEQUENCE [LARGE SCALE GENOMIC DNA]</scope>
    <source>
        <strain evidence="1 2">Y2</strain>
    </source>
</reference>
<evidence type="ECO:0000313" key="1">
    <source>
        <dbReference type="EMBL" id="ODN42209.1"/>
    </source>
</evidence>
<dbReference type="EMBL" id="MDTU01000001">
    <property type="protein sequence ID" value="ODN42209.1"/>
    <property type="molecule type" value="Genomic_DNA"/>
</dbReference>
<proteinExistence type="predicted"/>
<comment type="caution">
    <text evidence="1">The sequence shown here is derived from an EMBL/GenBank/DDBJ whole genome shotgun (WGS) entry which is preliminary data.</text>
</comment>
<sequence length="260" mass="29105">MVMPKERLAHTVDLLSAGQGCPTSWLSSLNQQDDLSQELRPLLIDKMDDSLTLQHCVGHIDLYQLLIGRHACGKGAYFCPETNTQYLYGEWASFIASLAEHWQLLGVESGQTLLVVEEDPLKALLAVLTGFKLGLHVVIVASYGDIYIKNRAQEIAFDCHVCSSTGLAVFNSQLLPCFFKVRPVESSESHRYGPAEPCLSCFLPQGGLYTVTASQFILQRLRDAICVFNLHLSFESVLCVQPVEQFIWLAVTQFFYLRLK</sequence>
<keyword evidence="2" id="KW-1185">Reference proteome</keyword>
<accession>A0ABX3A7X5</accession>
<evidence type="ECO:0008006" key="3">
    <source>
        <dbReference type="Google" id="ProtNLM"/>
    </source>
</evidence>
<dbReference type="Proteomes" id="UP000094329">
    <property type="component" value="Unassembled WGS sequence"/>
</dbReference>
<name>A0ABX3A7X5_9GAMM</name>